<dbReference type="SUPFAM" id="SSF52343">
    <property type="entry name" value="Ferredoxin reductase-like, C-terminal NADP-linked domain"/>
    <property type="match status" value="1"/>
</dbReference>
<dbReference type="GO" id="GO:0016491">
    <property type="term" value="F:oxidoreductase activity"/>
    <property type="evidence" value="ECO:0007669"/>
    <property type="project" value="InterPro"/>
</dbReference>
<name>A0A316ZVR4_9PLEO</name>
<gene>
    <name evidence="1" type="ORF">Ptr86124_011318</name>
</gene>
<organism evidence="1 2">
    <name type="scientific">Pyrenophora tritici-repentis</name>
    <dbReference type="NCBI Taxonomy" id="45151"/>
    <lineage>
        <taxon>Eukaryota</taxon>
        <taxon>Fungi</taxon>
        <taxon>Dikarya</taxon>
        <taxon>Ascomycota</taxon>
        <taxon>Pezizomycotina</taxon>
        <taxon>Dothideomycetes</taxon>
        <taxon>Pleosporomycetidae</taxon>
        <taxon>Pleosporales</taxon>
        <taxon>Pleosporineae</taxon>
        <taxon>Pleosporaceae</taxon>
        <taxon>Pyrenophora</taxon>
    </lineage>
</organism>
<comment type="caution">
    <text evidence="1">The sequence shown here is derived from an EMBL/GenBank/DDBJ whole genome shotgun (WGS) entry which is preliminary data.</text>
</comment>
<dbReference type="InterPro" id="IPR017938">
    <property type="entry name" value="Riboflavin_synthase-like_b-brl"/>
</dbReference>
<dbReference type="Gene3D" id="2.30.110.10">
    <property type="entry name" value="Electron Transport, Fmn-binding Protein, Chain A"/>
    <property type="match status" value="1"/>
</dbReference>
<dbReference type="SUPFAM" id="SSF63380">
    <property type="entry name" value="Riboflavin synthase domain-like"/>
    <property type="match status" value="1"/>
</dbReference>
<evidence type="ECO:0000313" key="1">
    <source>
        <dbReference type="EMBL" id="KAI1509732.1"/>
    </source>
</evidence>
<accession>A0A316ZVR4</accession>
<dbReference type="Gene3D" id="3.40.50.80">
    <property type="entry name" value="Nucleotide-binding domain of ferredoxin-NADP reductase (FNR) module"/>
    <property type="match status" value="1"/>
</dbReference>
<dbReference type="PROSITE" id="PS51384">
    <property type="entry name" value="FAD_FR"/>
    <property type="match status" value="1"/>
</dbReference>
<dbReference type="Gene3D" id="2.40.30.10">
    <property type="entry name" value="Translation factors"/>
    <property type="match status" value="1"/>
</dbReference>
<dbReference type="Proteomes" id="UP000249757">
    <property type="component" value="Unassembled WGS sequence"/>
</dbReference>
<dbReference type="AlphaFoldDB" id="A0A316ZVR4"/>
<dbReference type="PANTHER" id="PTHR42815">
    <property type="entry name" value="FAD-BINDING, PUTATIVE (AFU_ORTHOLOGUE AFUA_6G07600)-RELATED"/>
    <property type="match status" value="1"/>
</dbReference>
<dbReference type="OMA" id="LICCAVP"/>
<proteinExistence type="predicted"/>
<dbReference type="InterPro" id="IPR017927">
    <property type="entry name" value="FAD-bd_FR_type"/>
</dbReference>
<sequence>MAFSMGMPFNEGEEKMHRLLRVPPQDNPTSTMLTPQASNMFQRAPLLAFGTLDAQDRPWTTLWGGEPGFLEPLGGGFVGTRTLVDSKNDPVVQALVGDAKDGQTSKPADGGKPVAGLAIDLMTRKRVKTAGRMIAGALRDTDATTSPAQLLQLVTKIEQSLGNCPKYLNQYEIHPASISSTLQSCGPSLTPQATSLLWRADMFFLCTSTANDMDVNHRGGAPGFIRLISDTEIIYPEYSGNRLYQSLGNLQMRPQIGLTVPDYETGDILYITGVSEILSGGAAAILLPGSNLAVKITISEARFVQSGLPFRGTKKTPSPYNPPIRTLAAEGNIKSAISSSTIPITAHLTKLTPLTPSITRFKFSVPSGLSYEPSQWVALDFSNELDIGYEHMRDDDPLSLNDDFVRTFTISSAPSRETSSTGVEGKEKEFEITIRKVGAVTRFLCKQNERSGLEVLVRGVGGGMQIGTDSSAVIVASGVGITPLLGQIGRLRLEKERFKLFWAVRGGDVGLVGDTIERYPGLDGCTTVFLTGQVVDGVKEQLGKEARVVERRLRKDDVEGVEAETWYLCAGKGMRKEVLRWLDGKKVVTENFDY</sequence>
<protein>
    <submittedName>
        <fullName evidence="1">Pyridox-oxidase domain containing protein</fullName>
    </submittedName>
</protein>
<dbReference type="InterPro" id="IPR039261">
    <property type="entry name" value="FNR_nucleotide-bd"/>
</dbReference>
<dbReference type="PANTHER" id="PTHR42815:SF2">
    <property type="entry name" value="FAD-BINDING, PUTATIVE (AFU_ORTHOLOGUE AFUA_6G07600)-RELATED"/>
    <property type="match status" value="1"/>
</dbReference>
<dbReference type="InterPro" id="IPR012349">
    <property type="entry name" value="Split_barrel_FMN-bd"/>
</dbReference>
<keyword evidence="2" id="KW-1185">Reference proteome</keyword>
<dbReference type="EMBL" id="NRDI02000019">
    <property type="protein sequence ID" value="KAI1509732.1"/>
    <property type="molecule type" value="Genomic_DNA"/>
</dbReference>
<reference evidence="2" key="1">
    <citation type="journal article" date="2022" name="Microb. Genom.">
        <title>A global pangenome for the wheat fungal pathogen Pyrenophora tritici-repentis and prediction of effector protein structural homology.</title>
        <authorList>
            <person name="Moolhuijzen P.M."/>
            <person name="See P.T."/>
            <person name="Shi G."/>
            <person name="Powell H.R."/>
            <person name="Cockram J."/>
            <person name="Jorgensen L.N."/>
            <person name="Benslimane H."/>
            <person name="Strelkov S.E."/>
            <person name="Turner J."/>
            <person name="Liu Z."/>
            <person name="Moffat C.S."/>
        </authorList>
    </citation>
    <scope>NUCLEOTIDE SEQUENCE [LARGE SCALE GENOMIC DNA]</scope>
</reference>
<evidence type="ECO:0000313" key="2">
    <source>
        <dbReference type="Proteomes" id="UP000249757"/>
    </source>
</evidence>